<geneLocation type="plasmid" evidence="1 2">
    <name>unnamed1</name>
</geneLocation>
<dbReference type="EMBL" id="CP038152">
    <property type="protein sequence ID" value="QBR04400.1"/>
    <property type="molecule type" value="Genomic_DNA"/>
</dbReference>
<dbReference type="KEGG" id="ppai:E1956_45795"/>
<accession>A0A4P7DAZ0</accession>
<dbReference type="Proteomes" id="UP000295727">
    <property type="component" value="Plasmid unnamed1"/>
</dbReference>
<organism evidence="1 2">
    <name type="scientific">Paraburkholderia pallida</name>
    <dbReference type="NCBI Taxonomy" id="2547399"/>
    <lineage>
        <taxon>Bacteria</taxon>
        <taxon>Pseudomonadati</taxon>
        <taxon>Pseudomonadota</taxon>
        <taxon>Betaproteobacteria</taxon>
        <taxon>Burkholderiales</taxon>
        <taxon>Burkholderiaceae</taxon>
        <taxon>Paraburkholderia</taxon>
    </lineage>
</organism>
<evidence type="ECO:0000313" key="1">
    <source>
        <dbReference type="EMBL" id="QBR04400.1"/>
    </source>
</evidence>
<dbReference type="OrthoDB" id="8421906at2"/>
<sequence length="160" mass="18432">MRYDIRTAAERLMTGSPQLDDEARLRFWNTVAFYNFVRESMPNAQVRPTRRQFTESRSAFSEVTRTHKPHAVLVMGLVLWGYLPGTKDGWEEGWEQAGISMPSPYRRRLLNVWTGFSDGEAKQDPFACFQVAHHASRGFDANNWVTWMAVGKAEVEKLFA</sequence>
<dbReference type="RefSeq" id="WP_134760751.1">
    <property type="nucleotide sequence ID" value="NZ_CP038152.1"/>
</dbReference>
<reference evidence="1 2" key="1">
    <citation type="submission" date="2019-03" db="EMBL/GenBank/DDBJ databases">
        <title>Paraburkholderia sp. 7MH5, isolated from subtropical forest soil.</title>
        <authorList>
            <person name="Gao Z.-H."/>
            <person name="Qiu L.-H."/>
        </authorList>
    </citation>
    <scope>NUCLEOTIDE SEQUENCE [LARGE SCALE GENOMIC DNA]</scope>
    <source>
        <strain evidence="1 2">7MH5</strain>
        <plasmid evidence="1 2">unnamed1</plasmid>
    </source>
</reference>
<keyword evidence="2" id="KW-1185">Reference proteome</keyword>
<proteinExistence type="predicted"/>
<gene>
    <name evidence="1" type="ORF">E1956_45795</name>
</gene>
<protein>
    <submittedName>
        <fullName evidence="1">Uncharacterized protein</fullName>
    </submittedName>
</protein>
<evidence type="ECO:0000313" key="2">
    <source>
        <dbReference type="Proteomes" id="UP000295727"/>
    </source>
</evidence>
<dbReference type="AlphaFoldDB" id="A0A4P7DAZ0"/>
<keyword evidence="1" id="KW-0614">Plasmid</keyword>
<name>A0A4P7DAZ0_9BURK</name>
<dbReference type="GeneID" id="39649773"/>